<dbReference type="Gene3D" id="1.10.1040.10">
    <property type="entry name" value="N-(1-d-carboxylethyl)-l-norvaline Dehydrogenase, domain 2"/>
    <property type="match status" value="1"/>
</dbReference>
<dbReference type="GO" id="GO:0051287">
    <property type="term" value="F:NAD binding"/>
    <property type="evidence" value="ECO:0007669"/>
    <property type="project" value="InterPro"/>
</dbReference>
<accession>A0AAN9RQI4</accession>
<name>A0AAN9RQI4_PHACN</name>
<proteinExistence type="inferred from homology"/>
<evidence type="ECO:0000259" key="3">
    <source>
        <dbReference type="Pfam" id="PF14833"/>
    </source>
</evidence>
<gene>
    <name evidence="4" type="ORF">VNO80_00640</name>
</gene>
<feature type="region of interest" description="Disordered" evidence="2">
    <location>
        <begin position="205"/>
        <end position="252"/>
    </location>
</feature>
<organism evidence="4 5">
    <name type="scientific">Phaseolus coccineus</name>
    <name type="common">Scarlet runner bean</name>
    <name type="synonym">Phaseolus multiflorus</name>
    <dbReference type="NCBI Taxonomy" id="3886"/>
    <lineage>
        <taxon>Eukaryota</taxon>
        <taxon>Viridiplantae</taxon>
        <taxon>Streptophyta</taxon>
        <taxon>Embryophyta</taxon>
        <taxon>Tracheophyta</taxon>
        <taxon>Spermatophyta</taxon>
        <taxon>Magnoliopsida</taxon>
        <taxon>eudicotyledons</taxon>
        <taxon>Gunneridae</taxon>
        <taxon>Pentapetalae</taxon>
        <taxon>rosids</taxon>
        <taxon>fabids</taxon>
        <taxon>Fabales</taxon>
        <taxon>Fabaceae</taxon>
        <taxon>Papilionoideae</taxon>
        <taxon>50 kb inversion clade</taxon>
        <taxon>NPAAA clade</taxon>
        <taxon>indigoferoid/millettioid clade</taxon>
        <taxon>Phaseoleae</taxon>
        <taxon>Phaseolus</taxon>
    </lineage>
</organism>
<evidence type="ECO:0000313" key="5">
    <source>
        <dbReference type="Proteomes" id="UP001374584"/>
    </source>
</evidence>
<dbReference type="InterPro" id="IPR013328">
    <property type="entry name" value="6PGD_dom2"/>
</dbReference>
<evidence type="ECO:0000256" key="2">
    <source>
        <dbReference type="SAM" id="MobiDB-lite"/>
    </source>
</evidence>
<dbReference type="PANTHER" id="PTHR43580">
    <property type="entry name" value="OXIDOREDUCTASE GLYR1-RELATED"/>
    <property type="match status" value="1"/>
</dbReference>
<dbReference type="AlphaFoldDB" id="A0AAN9RQI4"/>
<dbReference type="Pfam" id="PF14833">
    <property type="entry name" value="NAD_binding_11"/>
    <property type="match status" value="1"/>
</dbReference>
<reference evidence="4 5" key="1">
    <citation type="submission" date="2024-01" db="EMBL/GenBank/DDBJ databases">
        <title>The genomes of 5 underutilized Papilionoideae crops provide insights into root nodulation and disease resistanc.</title>
        <authorList>
            <person name="Jiang F."/>
        </authorList>
    </citation>
    <scope>NUCLEOTIDE SEQUENCE [LARGE SCALE GENOMIC DNA]</scope>
    <source>
        <strain evidence="4">JINMINGXINNONG_FW02</strain>
        <tissue evidence="4">Leaves</tissue>
    </source>
</reference>
<dbReference type="EMBL" id="JAYMYR010000001">
    <property type="protein sequence ID" value="KAK7382011.1"/>
    <property type="molecule type" value="Genomic_DNA"/>
</dbReference>
<dbReference type="Proteomes" id="UP001374584">
    <property type="component" value="Unassembled WGS sequence"/>
</dbReference>
<sequence>MRKRCSILNGVKYSSAYLKFLFCTCGIRLKEGTGSEEPAATVTDLQLAALRALLVSFLSFARERPPYFSQGLEVVSPFDPLYDETLPAFDIVGKKSFFLGKVGNGAKMKLVVNMIMGSLRNSMMNAFSEGLTLAERSGLNPANLHDVLDLGAISNGMFKLKAPTMLQNSYSPAFPLKHQQKDKRLALALGDANSVSMPVAAAANEMAGGSNGRRHVSGDETKNEPQQMDSEEDIGMGVEVEEQEEEEEEEEG</sequence>
<dbReference type="InterPro" id="IPR051265">
    <property type="entry name" value="HIBADH-related_NP60_sf"/>
</dbReference>
<dbReference type="InterPro" id="IPR029154">
    <property type="entry name" value="HIBADH-like_NADP-bd"/>
</dbReference>
<comment type="caution">
    <text evidence="4">The sequence shown here is derived from an EMBL/GenBank/DDBJ whole genome shotgun (WGS) entry which is preliminary data.</text>
</comment>
<dbReference type="InterPro" id="IPR008927">
    <property type="entry name" value="6-PGluconate_DH-like_C_sf"/>
</dbReference>
<keyword evidence="5" id="KW-1185">Reference proteome</keyword>
<evidence type="ECO:0000313" key="4">
    <source>
        <dbReference type="EMBL" id="KAK7382011.1"/>
    </source>
</evidence>
<dbReference type="PANTHER" id="PTHR43580:SF9">
    <property type="entry name" value="GLYOXYLATE_SUCCINIC SEMIALDEHYDE REDUCTASE 1"/>
    <property type="match status" value="1"/>
</dbReference>
<feature type="compositionally biased region" description="Acidic residues" evidence="2">
    <location>
        <begin position="229"/>
        <end position="252"/>
    </location>
</feature>
<evidence type="ECO:0000256" key="1">
    <source>
        <dbReference type="ARBA" id="ARBA00007598"/>
    </source>
</evidence>
<feature type="domain" description="3-hydroxyisobutyrate dehydrogenase-like NAD-binding" evidence="3">
    <location>
        <begin position="103"/>
        <end position="207"/>
    </location>
</feature>
<dbReference type="GO" id="GO:0005829">
    <property type="term" value="C:cytosol"/>
    <property type="evidence" value="ECO:0007669"/>
    <property type="project" value="TreeGrafter"/>
</dbReference>
<comment type="similarity">
    <text evidence="1">Belongs to the HIBADH-related family. NP60 subfamily.</text>
</comment>
<protein>
    <recommendedName>
        <fullName evidence="3">3-hydroxyisobutyrate dehydrogenase-like NAD-binding domain-containing protein</fullName>
    </recommendedName>
</protein>
<dbReference type="SUPFAM" id="SSF48179">
    <property type="entry name" value="6-phosphogluconate dehydrogenase C-terminal domain-like"/>
    <property type="match status" value="1"/>
</dbReference>